<evidence type="ECO:0000256" key="2">
    <source>
        <dbReference type="ARBA" id="ARBA00022692"/>
    </source>
</evidence>
<dbReference type="FunFam" id="2.60.40.10:FF:000426">
    <property type="entry name" value="Down syndrome cell adhesion molecule, isoform J"/>
    <property type="match status" value="1"/>
</dbReference>
<dbReference type="InterPro" id="IPR021012">
    <property type="entry name" value="Dscam1_C"/>
</dbReference>
<feature type="domain" description="Fibronectin type-III" evidence="13">
    <location>
        <begin position="1028"/>
        <end position="1121"/>
    </location>
</feature>
<feature type="domain" description="Ig-like" evidence="12">
    <location>
        <begin position="339"/>
        <end position="432"/>
    </location>
</feature>
<keyword evidence="15" id="KW-1185">Reference proteome</keyword>
<evidence type="ECO:0000256" key="8">
    <source>
        <dbReference type="ARBA" id="ARBA00023157"/>
    </source>
</evidence>
<feature type="domain" description="Ig-like" evidence="12">
    <location>
        <begin position="242"/>
        <end position="334"/>
    </location>
</feature>
<evidence type="ECO:0000256" key="3">
    <source>
        <dbReference type="ARBA" id="ARBA00022729"/>
    </source>
</evidence>
<reference evidence="14" key="2">
    <citation type="submission" date="2023-03" db="EMBL/GenBank/DDBJ databases">
        <authorList>
            <person name="Inwood S.N."/>
            <person name="Skelly J.G."/>
            <person name="Guhlin J."/>
            <person name="Harrop T.W.R."/>
            <person name="Goldson S.G."/>
            <person name="Dearden P.K."/>
        </authorList>
    </citation>
    <scope>NUCLEOTIDE SEQUENCE</scope>
    <source>
        <strain evidence="14">Irish</strain>
        <tissue evidence="14">Whole body</tissue>
    </source>
</reference>
<evidence type="ECO:0000256" key="4">
    <source>
        <dbReference type="ARBA" id="ARBA00022737"/>
    </source>
</evidence>
<dbReference type="InterPro" id="IPR013098">
    <property type="entry name" value="Ig_I-set"/>
</dbReference>
<evidence type="ECO:0000256" key="10">
    <source>
        <dbReference type="SAM" id="MobiDB-lite"/>
    </source>
</evidence>
<dbReference type="InterPro" id="IPR003961">
    <property type="entry name" value="FN3_dom"/>
</dbReference>
<evidence type="ECO:0000256" key="5">
    <source>
        <dbReference type="ARBA" id="ARBA00022889"/>
    </source>
</evidence>
<dbReference type="FunFam" id="2.60.40.10:FF:000311">
    <property type="entry name" value="Down syndrome cell adhesion molecule, isoform D"/>
    <property type="match status" value="1"/>
</dbReference>
<feature type="region of interest" description="Disordered" evidence="10">
    <location>
        <begin position="1426"/>
        <end position="1599"/>
    </location>
</feature>
<feature type="transmembrane region" description="Helical" evidence="11">
    <location>
        <begin position="1250"/>
        <end position="1273"/>
    </location>
</feature>
<feature type="domain" description="Ig-like" evidence="12">
    <location>
        <begin position="53"/>
        <end position="146"/>
    </location>
</feature>
<keyword evidence="5" id="KW-0130">Cell adhesion</keyword>
<evidence type="ECO:0000256" key="9">
    <source>
        <dbReference type="ARBA" id="ARBA00023319"/>
    </source>
</evidence>
<feature type="domain" description="Ig-like" evidence="12">
    <location>
        <begin position="1"/>
        <end position="45"/>
    </location>
</feature>
<keyword evidence="3" id="KW-0732">Signal</keyword>
<dbReference type="Pfam" id="PF13927">
    <property type="entry name" value="Ig_3"/>
    <property type="match status" value="3"/>
</dbReference>
<keyword evidence="8" id="KW-1015">Disulfide bond</keyword>
<dbReference type="GO" id="GO:0098632">
    <property type="term" value="F:cell-cell adhesion mediator activity"/>
    <property type="evidence" value="ECO:0007669"/>
    <property type="project" value="TreeGrafter"/>
</dbReference>
<dbReference type="FunFam" id="2.60.40.10:FF:000093">
    <property type="entry name" value="Down syndrome cell adhesion molecule, isoform B"/>
    <property type="match status" value="1"/>
</dbReference>
<feature type="compositionally biased region" description="Polar residues" evidence="10">
    <location>
        <begin position="1590"/>
        <end position="1599"/>
    </location>
</feature>
<dbReference type="Pfam" id="PF12355">
    <property type="entry name" value="Dscam_C"/>
    <property type="match status" value="1"/>
</dbReference>
<reference evidence="14" key="1">
    <citation type="journal article" date="2023" name="bioRxiv">
        <title>Scaffold-level genome assemblies of two parasitoid biocontrol wasps reveal the parthenogenesis mechanism and an associated novel virus.</title>
        <authorList>
            <person name="Inwood S."/>
            <person name="Skelly J."/>
            <person name="Guhlin J."/>
            <person name="Harrop T."/>
            <person name="Goldson S."/>
            <person name="Dearden P."/>
        </authorList>
    </citation>
    <scope>NUCLEOTIDE SEQUENCE</scope>
    <source>
        <strain evidence="14">Irish</strain>
        <tissue evidence="14">Whole body</tissue>
    </source>
</reference>
<feature type="domain" description="Fibronectin type-III" evidence="13">
    <location>
        <begin position="844"/>
        <end position="940"/>
    </location>
</feature>
<comment type="subcellular location">
    <subcellularLocation>
        <location evidence="1">Membrane</location>
        <topology evidence="1">Single-pass membrane protein</topology>
    </subcellularLocation>
</comment>
<keyword evidence="6 11" id="KW-1133">Transmembrane helix</keyword>
<gene>
    <name evidence="14" type="ORF">PV328_007942</name>
</gene>
<dbReference type="SMART" id="SM00060">
    <property type="entry name" value="FN3"/>
    <property type="match status" value="6"/>
</dbReference>
<dbReference type="GO" id="GO:0007156">
    <property type="term" value="P:homophilic cell adhesion via plasma membrane adhesion molecules"/>
    <property type="evidence" value="ECO:0007669"/>
    <property type="project" value="TreeGrafter"/>
</dbReference>
<feature type="domain" description="Fibronectin type-III" evidence="13">
    <location>
        <begin position="744"/>
        <end position="840"/>
    </location>
</feature>
<dbReference type="Pfam" id="PF25059">
    <property type="entry name" value="FN3_DSCAM-DSCAML_C"/>
    <property type="match status" value="1"/>
</dbReference>
<feature type="compositionally biased region" description="Polar residues" evidence="10">
    <location>
        <begin position="1447"/>
        <end position="1479"/>
    </location>
</feature>
<dbReference type="PANTHER" id="PTHR10075:SF53">
    <property type="entry name" value="DOWN SYNDROME CELL ADHESION MOLECULE 1, ISOFORM BQ"/>
    <property type="match status" value="1"/>
</dbReference>
<dbReference type="PROSITE" id="PS50853">
    <property type="entry name" value="FN3"/>
    <property type="match status" value="6"/>
</dbReference>
<dbReference type="SUPFAM" id="SSF48726">
    <property type="entry name" value="Immunoglobulin"/>
    <property type="match status" value="7"/>
</dbReference>
<dbReference type="Pfam" id="PF00041">
    <property type="entry name" value="fn3"/>
    <property type="match status" value="5"/>
</dbReference>
<dbReference type="CDD" id="cd20956">
    <property type="entry name" value="IgI_4_Dscam"/>
    <property type="match status" value="1"/>
</dbReference>
<evidence type="ECO:0000256" key="7">
    <source>
        <dbReference type="ARBA" id="ARBA00023136"/>
    </source>
</evidence>
<dbReference type="InterPro" id="IPR013783">
    <property type="entry name" value="Ig-like_fold"/>
</dbReference>
<feature type="compositionally biased region" description="Basic and acidic residues" evidence="10">
    <location>
        <begin position="1552"/>
        <end position="1568"/>
    </location>
</feature>
<feature type="domain" description="Ig-like" evidence="12">
    <location>
        <begin position="151"/>
        <end position="235"/>
    </location>
</feature>
<dbReference type="FunFam" id="2.60.40.10:FF:000498">
    <property type="entry name" value="Down syndrome cell adhesion molecule, isoform J"/>
    <property type="match status" value="1"/>
</dbReference>
<protein>
    <recommendedName>
        <fullName evidence="16">Down syndrome cell adhesion molecule-like protein Dscam2</fullName>
    </recommendedName>
</protein>
<feature type="region of interest" description="Disordered" evidence="10">
    <location>
        <begin position="725"/>
        <end position="748"/>
    </location>
</feature>
<dbReference type="PANTHER" id="PTHR10075">
    <property type="entry name" value="BASIGIN RELATED"/>
    <property type="match status" value="1"/>
</dbReference>
<dbReference type="InterPro" id="IPR056754">
    <property type="entry name" value="DSCAM/DSCAML_C"/>
</dbReference>
<name>A0AA39F1K5_9HYME</name>
<evidence type="ECO:0000313" key="15">
    <source>
        <dbReference type="Proteomes" id="UP001168990"/>
    </source>
</evidence>
<feature type="domain" description="Fibronectin type-III" evidence="13">
    <location>
        <begin position="639"/>
        <end position="739"/>
    </location>
</feature>
<dbReference type="GO" id="GO:0005886">
    <property type="term" value="C:plasma membrane"/>
    <property type="evidence" value="ECO:0007669"/>
    <property type="project" value="TreeGrafter"/>
</dbReference>
<accession>A0AA39F1K5</accession>
<keyword evidence="9" id="KW-0393">Immunoglobulin domain</keyword>
<dbReference type="GO" id="GO:0030424">
    <property type="term" value="C:axon"/>
    <property type="evidence" value="ECO:0007669"/>
    <property type="project" value="TreeGrafter"/>
</dbReference>
<dbReference type="Pfam" id="PF07679">
    <property type="entry name" value="I-set"/>
    <property type="match status" value="3"/>
</dbReference>
<evidence type="ECO:0000256" key="1">
    <source>
        <dbReference type="ARBA" id="ARBA00004167"/>
    </source>
</evidence>
<evidence type="ECO:0008006" key="16">
    <source>
        <dbReference type="Google" id="ProtNLM"/>
    </source>
</evidence>
<dbReference type="CDD" id="cd20958">
    <property type="entry name" value="IgI_5_Dscam"/>
    <property type="match status" value="1"/>
</dbReference>
<dbReference type="InterPro" id="IPR003598">
    <property type="entry name" value="Ig_sub2"/>
</dbReference>
<dbReference type="SUPFAM" id="SSF49265">
    <property type="entry name" value="Fibronectin type III"/>
    <property type="match status" value="3"/>
</dbReference>
<dbReference type="InterPro" id="IPR036116">
    <property type="entry name" value="FN3_sf"/>
</dbReference>
<evidence type="ECO:0000259" key="12">
    <source>
        <dbReference type="PROSITE" id="PS50835"/>
    </source>
</evidence>
<evidence type="ECO:0000256" key="6">
    <source>
        <dbReference type="ARBA" id="ARBA00022989"/>
    </source>
</evidence>
<dbReference type="GO" id="GO:0007411">
    <property type="term" value="P:axon guidance"/>
    <property type="evidence" value="ECO:0007669"/>
    <property type="project" value="TreeGrafter"/>
</dbReference>
<sequence length="1606" mass="176833">MKDGKPLGHEDAVLRIESVKKEDKGMYQCFVRNDQESAQSTAELKLGGRFEPPQIKQAFTEETLQPGPSMFLKCVASGNPTPEITWELDGKRLSNTERLQVGQYVKVNGDVVSHLNISSIHTNDGGLYKCIAASKVGATEHSARLNVYGLPFIRHMDKKAIVAGETLRVTCPVAGYPIESIVWERDTRVLPINRKQKVFPNGTLIIENVERHSDQATYTCVARNAQGYSARGTLEVQVMVAPQIAPFVMGDEPANWGDTVTATCTVIKGDRPIDIEWALNGEPISSHNYPDITIGTGKSVSLLTIDGVTASHAGDYTCTASNTAGGTSYSASLVVNVPPRWILEPTDKAFAQGSDARVECKADGFPKPQVTWKRAAGDTPGDYTDLKLNNPDISVEDGTLSINNIQKTNEGYYLCEAVNGIGSGLSAVILISVQAPPHFEIKLRNQTARRGEPAVLQCEAQGEKPIGILWNMNNKRLDPKSDSRYTIREEILANGVLADLSIKRTERGDSALFTCVATNAFGSDDTSINMIVQEVPEVPYGLKVLDKSGRSVQLSWASPYDGNSPIKRYIIEYKMSKGSWETDIDRVLVGATQQNVAGVFNLRPATTYHLRIVAENEIGTSDPSDTVTIITAEEAPSGPPNSVRVDALDQHTLKVIWKPPPREDWNGEILGYYVGYRLSSSEKPYMFETVEFSKEDGKEHHLQIMNLKTYTQYSVVVQAFNKVGSGPMSEERRQHTAEGVPEQPPHDTTCTTLTSQTIRVSWVSPPLTAANGVITGYKVIYGPSESWYDENTKDTKITSSSETILHGLKKYTNYSMQVLAFTSGGDGVKSAPIHCQTEQDAPEAPIAIKALVMSAESILVSWRPPTQPNGVISQYTVYTKADNVEEPISQKVPSNQLTYEAAGLDKQRRYEFWVTASTNIGEGEASKIVTLAPNIRVPAKIASFDDKFTATYKEDVKLPCLAVGVPAPEVTWKVRDATLQPSDRLRQLPEGSLFIKEVDRADAGEYSCYVENSFGHDTVTHQLIVHAPPHSPQVTLTATTTNSLTMKLRPHPTDNAPIHGYTIHYKPEFGDWETVQISSTAQKYTLENLWCGSRYQIYVTAYNGIGTGDPSDILNTRTKGSKPIIPEASRFIEVSTNSITLHLSTWSDGGCPMLYFVVEHKKKLQQEWNQVSNNVKPGGNFVVLDLDPANWYHLRVTAHNNAGFAVAEYEFATLTVTGGTIAPPVRNGGNEKTDVRRFFPWLPTWLDVNIVVPVGATIVVIIVGIVVICVALSRRTRGPEQTRLRGISSADEKYYEGQYDVVYQQTGVVGATLDKRRPDLRDELGYIAPPNRKLPPVPGSNYNTCDRIKRGGTGSFRSHSTWDPRRHMYEELSHCAPNRRCPPPPRIGSSDALSHRGMEDEICPYATFHLLGFREEMDPTKAMQFQTFPHPVNGHSGTMGPPAGHPTNVSAHSRSGSQSMPRQNGRYSRVPSQGGQTVFSPEYDDPANCAPEEDQYGSQYGQYGAPYDHYGSRGSVGRRSVGSTRNLPMSNSPEPPPPPPRNHDQNNSSFNDSKESNEISEAECDRDQLQINRNYGETKPPAGKPAPPTQVTGDSSHPTILWQCNL</sequence>
<feature type="domain" description="Fibronectin type-III" evidence="13">
    <location>
        <begin position="1125"/>
        <end position="1220"/>
    </location>
</feature>
<dbReference type="InterPro" id="IPR007110">
    <property type="entry name" value="Ig-like_dom"/>
</dbReference>
<dbReference type="InterPro" id="IPR036179">
    <property type="entry name" value="Ig-like_dom_sf"/>
</dbReference>
<dbReference type="Proteomes" id="UP001168990">
    <property type="component" value="Unassembled WGS sequence"/>
</dbReference>
<evidence type="ECO:0000313" key="14">
    <source>
        <dbReference type="EMBL" id="KAK0160543.1"/>
    </source>
</evidence>
<dbReference type="FunFam" id="2.60.40.10:FF:000308">
    <property type="entry name" value="Down syndrome cell adhesion molecule, isoform D"/>
    <property type="match status" value="1"/>
</dbReference>
<dbReference type="FunFam" id="2.60.40.10:FF:000410">
    <property type="entry name" value="Down syndrome cell adhesion molecule, isoform H"/>
    <property type="match status" value="1"/>
</dbReference>
<dbReference type="Gene3D" id="2.60.40.10">
    <property type="entry name" value="Immunoglobulins"/>
    <property type="match status" value="13"/>
</dbReference>
<keyword evidence="4" id="KW-0677">Repeat</keyword>
<dbReference type="FunFam" id="2.60.40.10:FF:000719">
    <property type="entry name" value="nephrin isoform X1"/>
    <property type="match status" value="1"/>
</dbReference>
<feature type="domain" description="Fibronectin type-III" evidence="13">
    <location>
        <begin position="538"/>
        <end position="634"/>
    </location>
</feature>
<dbReference type="PROSITE" id="PS50835">
    <property type="entry name" value="IG_LIKE"/>
    <property type="match status" value="7"/>
</dbReference>
<organism evidence="14 15">
    <name type="scientific">Microctonus aethiopoides</name>
    <dbReference type="NCBI Taxonomy" id="144406"/>
    <lineage>
        <taxon>Eukaryota</taxon>
        <taxon>Metazoa</taxon>
        <taxon>Ecdysozoa</taxon>
        <taxon>Arthropoda</taxon>
        <taxon>Hexapoda</taxon>
        <taxon>Insecta</taxon>
        <taxon>Pterygota</taxon>
        <taxon>Neoptera</taxon>
        <taxon>Endopterygota</taxon>
        <taxon>Hymenoptera</taxon>
        <taxon>Apocrita</taxon>
        <taxon>Ichneumonoidea</taxon>
        <taxon>Braconidae</taxon>
        <taxon>Euphorinae</taxon>
        <taxon>Microctonus</taxon>
    </lineage>
</organism>
<dbReference type="FunFam" id="2.60.40.10:FF:000017">
    <property type="entry name" value="Down syndrome cell adhesion molecule b"/>
    <property type="match status" value="2"/>
</dbReference>
<dbReference type="GO" id="GO:0070593">
    <property type="term" value="P:dendrite self-avoidance"/>
    <property type="evidence" value="ECO:0007669"/>
    <property type="project" value="TreeGrafter"/>
</dbReference>
<evidence type="ECO:0000259" key="13">
    <source>
        <dbReference type="PROSITE" id="PS50853"/>
    </source>
</evidence>
<feature type="domain" description="Ig-like" evidence="12">
    <location>
        <begin position="437"/>
        <end position="529"/>
    </location>
</feature>
<dbReference type="FunFam" id="2.60.40.10:FF:000394">
    <property type="entry name" value="Down syndrome cell adhesion molecule, isoform J"/>
    <property type="match status" value="1"/>
</dbReference>
<keyword evidence="2 11" id="KW-0812">Transmembrane</keyword>
<feature type="domain" description="Ig-like" evidence="12">
    <location>
        <begin position="933"/>
        <end position="1020"/>
    </location>
</feature>
<dbReference type="EMBL" id="JAQQBS010001423">
    <property type="protein sequence ID" value="KAK0160543.1"/>
    <property type="molecule type" value="Genomic_DNA"/>
</dbReference>
<feature type="compositionally biased region" description="Low complexity" evidence="10">
    <location>
        <begin position="1512"/>
        <end position="1525"/>
    </location>
</feature>
<evidence type="ECO:0000256" key="11">
    <source>
        <dbReference type="SAM" id="Phobius"/>
    </source>
</evidence>
<dbReference type="InterPro" id="IPR003599">
    <property type="entry name" value="Ig_sub"/>
</dbReference>
<proteinExistence type="predicted"/>
<comment type="caution">
    <text evidence="14">The sequence shown here is derived from an EMBL/GenBank/DDBJ whole genome shotgun (WGS) entry which is preliminary data.</text>
</comment>
<keyword evidence="7 11" id="KW-0472">Membrane</keyword>
<dbReference type="SMART" id="SM00408">
    <property type="entry name" value="IGc2"/>
    <property type="match status" value="6"/>
</dbReference>
<dbReference type="CDD" id="cd00063">
    <property type="entry name" value="FN3"/>
    <property type="match status" value="6"/>
</dbReference>
<dbReference type="SMART" id="SM00409">
    <property type="entry name" value="IG"/>
    <property type="match status" value="6"/>
</dbReference>